<dbReference type="STRING" id="1173027.Mic7113_3369"/>
<gene>
    <name evidence="2" type="ORF">Mic7113_3369</name>
</gene>
<dbReference type="EMBL" id="CP003630">
    <property type="protein sequence ID" value="AFZ19101.1"/>
    <property type="molecule type" value="Genomic_DNA"/>
</dbReference>
<evidence type="ECO:0000259" key="1">
    <source>
        <dbReference type="Pfam" id="PF25583"/>
    </source>
</evidence>
<sequence length="290" mass="33476">MPRKKETLTLSVPPGTKEQLEAIARRLNIFWGKSPSPSGLIAAIAQAKLEIGKSFTLAPDQVKALQQATKILYDSGQITEAQTLIGLLLERGNLEVSQRQALLQQASQLAEAWRIIVDQHRSNQQPFLLLYRDAQDQDLEYTVRYAEISFEEKRFYLNIWCEETEDIKDTDFPELIHNRCLRLDRIKAIVPTSGLWREEGLDFLKVYLHFKKGMIKAYELRNTDITSEVVVVGEETVRQVVRRVSNPFWLEREVLRYGGDCVVMSPESVRDRLKQKLLSLCHLYNIDTRS</sequence>
<dbReference type="KEGG" id="mic:Mic7113_3369"/>
<evidence type="ECO:0000313" key="2">
    <source>
        <dbReference type="EMBL" id="AFZ19101.1"/>
    </source>
</evidence>
<proteinExistence type="predicted"/>
<dbReference type="HOGENOM" id="CLU_969133_0_0_3"/>
<dbReference type="InterPro" id="IPR057727">
    <property type="entry name" value="WCX_dom"/>
</dbReference>
<name>K9WH35_9CYAN</name>
<keyword evidence="3" id="KW-1185">Reference proteome</keyword>
<dbReference type="Proteomes" id="UP000010471">
    <property type="component" value="Chromosome"/>
</dbReference>
<dbReference type="PATRIC" id="fig|1173027.3.peg.3711"/>
<reference evidence="2 3" key="1">
    <citation type="submission" date="2012-06" db="EMBL/GenBank/DDBJ databases">
        <title>Finished chromosome of genome of Microcoleus sp. PCC 7113.</title>
        <authorList>
            <consortium name="US DOE Joint Genome Institute"/>
            <person name="Gugger M."/>
            <person name="Coursin T."/>
            <person name="Rippka R."/>
            <person name="Tandeau De Marsac N."/>
            <person name="Huntemann M."/>
            <person name="Wei C.-L."/>
            <person name="Han J."/>
            <person name="Detter J.C."/>
            <person name="Han C."/>
            <person name="Tapia R."/>
            <person name="Chen A."/>
            <person name="Kyrpides N."/>
            <person name="Mavromatis K."/>
            <person name="Markowitz V."/>
            <person name="Szeto E."/>
            <person name="Ivanova N."/>
            <person name="Pagani I."/>
            <person name="Pati A."/>
            <person name="Goodwin L."/>
            <person name="Nordberg H.P."/>
            <person name="Cantor M.N."/>
            <person name="Hua S.X."/>
            <person name="Woyke T."/>
            <person name="Kerfeld C.A."/>
        </authorList>
    </citation>
    <scope>NUCLEOTIDE SEQUENCE [LARGE SCALE GENOMIC DNA]</scope>
    <source>
        <strain evidence="2 3">PCC 7113</strain>
    </source>
</reference>
<feature type="domain" description="WCX" evidence="1">
    <location>
        <begin position="237"/>
        <end position="277"/>
    </location>
</feature>
<dbReference type="AlphaFoldDB" id="K9WH35"/>
<dbReference type="eggNOG" id="COG2378">
    <property type="taxonomic scope" value="Bacteria"/>
</dbReference>
<organism evidence="2 3">
    <name type="scientific">Allocoleopsis franciscana PCC 7113</name>
    <dbReference type="NCBI Taxonomy" id="1173027"/>
    <lineage>
        <taxon>Bacteria</taxon>
        <taxon>Bacillati</taxon>
        <taxon>Cyanobacteriota</taxon>
        <taxon>Cyanophyceae</taxon>
        <taxon>Coleofasciculales</taxon>
        <taxon>Coleofasciculaceae</taxon>
        <taxon>Allocoleopsis</taxon>
        <taxon>Allocoleopsis franciscana</taxon>
    </lineage>
</organism>
<dbReference type="OrthoDB" id="506637at2"/>
<protein>
    <submittedName>
        <fullName evidence="2">Putative transcriptional regulator</fullName>
    </submittedName>
</protein>
<dbReference type="Pfam" id="PF25583">
    <property type="entry name" value="WCX"/>
    <property type="match status" value="1"/>
</dbReference>
<accession>K9WH35</accession>
<evidence type="ECO:0000313" key="3">
    <source>
        <dbReference type="Proteomes" id="UP000010471"/>
    </source>
</evidence>
<dbReference type="RefSeq" id="WP_015183244.1">
    <property type="nucleotide sequence ID" value="NC_019738.1"/>
</dbReference>